<evidence type="ECO:0000256" key="6">
    <source>
        <dbReference type="ARBA" id="ARBA00022825"/>
    </source>
</evidence>
<keyword evidence="7" id="KW-0865">Zymogen</keyword>
<dbReference type="InterPro" id="IPR038466">
    <property type="entry name" value="S8_pro-domain_sf"/>
</dbReference>
<dbReference type="PANTHER" id="PTHR42884">
    <property type="entry name" value="PROPROTEIN CONVERTASE SUBTILISIN/KEXIN-RELATED"/>
    <property type="match status" value="1"/>
</dbReference>
<dbReference type="GO" id="GO:0016486">
    <property type="term" value="P:peptide hormone processing"/>
    <property type="evidence" value="ECO:0007669"/>
    <property type="project" value="TreeGrafter"/>
</dbReference>
<keyword evidence="4" id="KW-0732">Signal</keyword>
<sequence>IAGFKRTYWFIKRLNGNRSKRAIYNYTEALKRDKRVQWIEHQIPLKREKREYRYLYVLPPPPIRFNDELWENQWYLLEGRGGRRRSLYYTLKVEEVWRLGFTGRGVVVTVMDDEQCASTMAVAYSSGKLGEKKIVATDLNDKCTHEHTGTSAAAPLASGVIALALQAKDVQHLVAITSDFKPLDGSGWKRNAAGLMYNSKFGFGLINAEAMVRRALNWAQVPPKAICIVNIRERLPIMIESGKSTTVHFYSNGCRASSNEVNRLEHVQATLSISYPRRGFLEIFLKSPSGSSSMLLSERPLDTSPDGFDNWPFTTVHFWGEHPRGLWTLIIRTKGDDIRSREAAMYDQNLMPNHLMPIADEAQLFNWNDYGESLIPVMNVEKEAEDNSL</sequence>
<reference evidence="10 11" key="1">
    <citation type="journal article" date="2018" name="Gigascience">
        <title>Genomes of trombidid mites reveal novel predicted allergens and laterally-transferred genes associated with secondary metabolism.</title>
        <authorList>
            <person name="Dong X."/>
            <person name="Chaisiri K."/>
            <person name="Xia D."/>
            <person name="Armstrong S.D."/>
            <person name="Fang Y."/>
            <person name="Donnelly M.J."/>
            <person name="Kadowaki T."/>
            <person name="McGarry J.W."/>
            <person name="Darby A.C."/>
            <person name="Makepeace B.L."/>
        </authorList>
    </citation>
    <scope>NUCLEOTIDE SEQUENCE [LARGE SCALE GENOMIC DNA]</scope>
    <source>
        <strain evidence="10">UoL-WK</strain>
    </source>
</reference>
<dbReference type="Pfam" id="PF16470">
    <property type="entry name" value="S8_pro-domain"/>
    <property type="match status" value="1"/>
</dbReference>
<dbReference type="InterPro" id="IPR008979">
    <property type="entry name" value="Galactose-bd-like_sf"/>
</dbReference>
<evidence type="ECO:0000313" key="11">
    <source>
        <dbReference type="Proteomes" id="UP000285301"/>
    </source>
</evidence>
<dbReference type="Proteomes" id="UP000285301">
    <property type="component" value="Unassembled WGS sequence"/>
</dbReference>
<dbReference type="InterPro" id="IPR032815">
    <property type="entry name" value="S8_pro-domain"/>
</dbReference>
<dbReference type="PROSITE" id="PS00138">
    <property type="entry name" value="SUBTILASE_SER"/>
    <property type="match status" value="1"/>
</dbReference>
<dbReference type="SUPFAM" id="SSF52743">
    <property type="entry name" value="Subtilisin-like"/>
    <property type="match status" value="1"/>
</dbReference>
<dbReference type="Gene3D" id="3.30.70.850">
    <property type="entry name" value="Peptidase S8, pro-domain"/>
    <property type="match status" value="1"/>
</dbReference>
<evidence type="ECO:0000256" key="2">
    <source>
        <dbReference type="ARBA" id="ARBA00022670"/>
    </source>
</evidence>
<organism evidence="10 11">
    <name type="scientific">Dinothrombium tinctorium</name>
    <dbReference type="NCBI Taxonomy" id="1965070"/>
    <lineage>
        <taxon>Eukaryota</taxon>
        <taxon>Metazoa</taxon>
        <taxon>Ecdysozoa</taxon>
        <taxon>Arthropoda</taxon>
        <taxon>Chelicerata</taxon>
        <taxon>Arachnida</taxon>
        <taxon>Acari</taxon>
        <taxon>Acariformes</taxon>
        <taxon>Trombidiformes</taxon>
        <taxon>Prostigmata</taxon>
        <taxon>Anystina</taxon>
        <taxon>Parasitengona</taxon>
        <taxon>Trombidioidea</taxon>
        <taxon>Trombidiidae</taxon>
        <taxon>Dinothrombium</taxon>
    </lineage>
</organism>
<evidence type="ECO:0000259" key="9">
    <source>
        <dbReference type="PROSITE" id="PS51829"/>
    </source>
</evidence>
<evidence type="ECO:0000256" key="4">
    <source>
        <dbReference type="ARBA" id="ARBA00022729"/>
    </source>
</evidence>
<evidence type="ECO:0000256" key="3">
    <source>
        <dbReference type="ARBA" id="ARBA00022685"/>
    </source>
</evidence>
<evidence type="ECO:0000256" key="5">
    <source>
        <dbReference type="ARBA" id="ARBA00022801"/>
    </source>
</evidence>
<dbReference type="GO" id="GO:0012505">
    <property type="term" value="C:endomembrane system"/>
    <property type="evidence" value="ECO:0007669"/>
    <property type="project" value="UniProtKB-ARBA"/>
</dbReference>
<keyword evidence="2" id="KW-0645">Protease</keyword>
<accession>A0A3S3NKK8</accession>
<evidence type="ECO:0000256" key="7">
    <source>
        <dbReference type="ARBA" id="ARBA00023145"/>
    </source>
</evidence>
<dbReference type="InterPro" id="IPR036852">
    <property type="entry name" value="Peptidase_S8/S53_dom_sf"/>
</dbReference>
<comment type="similarity">
    <text evidence="1">Belongs to the peptidase S8 family. Furin subfamily.</text>
</comment>
<evidence type="ECO:0000256" key="8">
    <source>
        <dbReference type="ARBA" id="ARBA00023180"/>
    </source>
</evidence>
<dbReference type="GO" id="GO:0005737">
    <property type="term" value="C:cytoplasm"/>
    <property type="evidence" value="ECO:0007669"/>
    <property type="project" value="UniProtKB-ARBA"/>
</dbReference>
<dbReference type="Gene3D" id="2.60.120.260">
    <property type="entry name" value="Galactose-binding domain-like"/>
    <property type="match status" value="1"/>
</dbReference>
<keyword evidence="11" id="KW-1185">Reference proteome</keyword>
<name>A0A3S3NKK8_9ACAR</name>
<dbReference type="EMBL" id="NCKU01009578">
    <property type="protein sequence ID" value="RWS01236.1"/>
    <property type="molecule type" value="Genomic_DNA"/>
</dbReference>
<dbReference type="STRING" id="1965070.A0A3S3NKK8"/>
<dbReference type="GO" id="GO:0005615">
    <property type="term" value="C:extracellular space"/>
    <property type="evidence" value="ECO:0007669"/>
    <property type="project" value="TreeGrafter"/>
</dbReference>
<feature type="domain" description="P/Homo B" evidence="9">
    <location>
        <begin position="221"/>
        <end position="375"/>
    </location>
</feature>
<comment type="caution">
    <text evidence="10">The sequence shown here is derived from an EMBL/GenBank/DDBJ whole genome shotgun (WGS) entry which is preliminary data.</text>
</comment>
<feature type="non-terminal residue" evidence="10">
    <location>
        <position position="1"/>
    </location>
</feature>
<dbReference type="AlphaFoldDB" id="A0A3S3NKK8"/>
<dbReference type="GO" id="GO:0043005">
    <property type="term" value="C:neuron projection"/>
    <property type="evidence" value="ECO:0007669"/>
    <property type="project" value="TreeGrafter"/>
</dbReference>
<keyword evidence="6" id="KW-0720">Serine protease</keyword>
<keyword evidence="8" id="KW-0325">Glycoprotein</keyword>
<evidence type="ECO:0000256" key="1">
    <source>
        <dbReference type="ARBA" id="ARBA00005325"/>
    </source>
</evidence>
<dbReference type="Pfam" id="PF01483">
    <property type="entry name" value="P_proprotein"/>
    <property type="match status" value="1"/>
</dbReference>
<dbReference type="InterPro" id="IPR023828">
    <property type="entry name" value="Peptidase_S8_Ser-AS"/>
</dbReference>
<dbReference type="InterPro" id="IPR002884">
    <property type="entry name" value="P_dom"/>
</dbReference>
<dbReference type="PROSITE" id="PS51829">
    <property type="entry name" value="P_HOMO_B"/>
    <property type="match status" value="1"/>
</dbReference>
<dbReference type="GO" id="GO:0004252">
    <property type="term" value="F:serine-type endopeptidase activity"/>
    <property type="evidence" value="ECO:0007669"/>
    <property type="project" value="InterPro"/>
</dbReference>
<dbReference type="GO" id="GO:0016020">
    <property type="term" value="C:membrane"/>
    <property type="evidence" value="ECO:0007669"/>
    <property type="project" value="TreeGrafter"/>
</dbReference>
<dbReference type="Pfam" id="PF00082">
    <property type="entry name" value="Peptidase_S8"/>
    <property type="match status" value="1"/>
</dbReference>
<protein>
    <submittedName>
        <fullName evidence="10">Neuroendocrine convertase 1-like protein</fullName>
    </submittedName>
</protein>
<keyword evidence="5" id="KW-0378">Hydrolase</keyword>
<dbReference type="SUPFAM" id="SSF49785">
    <property type="entry name" value="Galactose-binding domain-like"/>
    <property type="match status" value="1"/>
</dbReference>
<dbReference type="OrthoDB" id="300641at2759"/>
<dbReference type="FunFam" id="2.60.120.260:FF:000006">
    <property type="entry name" value="Proprotein convertase subtilisin/kexin type 5"/>
    <property type="match status" value="1"/>
</dbReference>
<evidence type="ECO:0000313" key="10">
    <source>
        <dbReference type="EMBL" id="RWS01236.1"/>
    </source>
</evidence>
<dbReference type="InterPro" id="IPR000209">
    <property type="entry name" value="Peptidase_S8/S53_dom"/>
</dbReference>
<gene>
    <name evidence="10" type="ORF">B4U79_10231</name>
</gene>
<dbReference type="PANTHER" id="PTHR42884:SF14">
    <property type="entry name" value="NEUROENDOCRINE CONVERTASE 1"/>
    <property type="match status" value="1"/>
</dbReference>
<dbReference type="Gene3D" id="3.40.50.200">
    <property type="entry name" value="Peptidase S8/S53 domain"/>
    <property type="match status" value="1"/>
</dbReference>
<proteinExistence type="inferred from homology"/>
<keyword evidence="3" id="KW-0165">Cleavage on pair of basic residues</keyword>